<accession>A0A6B9HD10</accession>
<organism evidence="1">
    <name type="scientific">Mycetohabitans sp</name>
    <dbReference type="NCBI Taxonomy" id="2571162"/>
    <lineage>
        <taxon>Bacteria</taxon>
        <taxon>Pseudomonadati</taxon>
        <taxon>Pseudomonadota</taxon>
        <taxon>Betaproteobacteria</taxon>
        <taxon>Burkholderiales</taxon>
        <taxon>Burkholderiaceae</taxon>
        <taxon>Mycetohabitans</taxon>
    </lineage>
</organism>
<protein>
    <submittedName>
        <fullName evidence="1">Uncharacterized protein</fullName>
    </submittedName>
</protein>
<proteinExistence type="predicted"/>
<evidence type="ECO:0000313" key="1">
    <source>
        <dbReference type="EMBL" id="QGY72875.1"/>
    </source>
</evidence>
<reference evidence="1" key="1">
    <citation type="journal article" date="2020" name="ACS Chem. Biol.">
        <title>Genome Mining and Heterologous Expression Reveal Two Distinct Families of Lasso Peptides Highly Conserved in Endofungal Bacteria.</title>
        <authorList>
            <person name="Bratovanov E.V."/>
            <person name="Ishida K."/>
            <person name="Heinze B."/>
            <person name="Pidot S.J."/>
            <person name="Stinear T.P."/>
            <person name="Hegemann J.D."/>
            <person name="Marahiel M.A."/>
            <person name="Hertweck C."/>
        </authorList>
    </citation>
    <scope>NUCLEOTIDE SEQUENCE</scope>
    <source>
        <strain evidence="1">B6</strain>
    </source>
</reference>
<name>A0A6B9HD10_9BURK</name>
<dbReference type="EMBL" id="MN695287">
    <property type="protein sequence ID" value="QGY72875.1"/>
    <property type="molecule type" value="Genomic_DNA"/>
</dbReference>
<sequence>MTAQKVKRCFENLKKLFSRHLAIICENSIKTDGLCRKACLY</sequence>
<dbReference type="AlphaFoldDB" id="A0A6B9HD10"/>